<feature type="transmembrane region" description="Helical" evidence="5">
    <location>
        <begin position="332"/>
        <end position="353"/>
    </location>
</feature>
<feature type="transmembrane region" description="Helical" evidence="5">
    <location>
        <begin position="307"/>
        <end position="326"/>
    </location>
</feature>
<dbReference type="PROSITE" id="PS50850">
    <property type="entry name" value="MFS"/>
    <property type="match status" value="1"/>
</dbReference>
<dbReference type="PANTHER" id="PTHR23542:SF1">
    <property type="entry name" value="MAJOR FACILITATOR SUPERFAMILY (MFS) PROFILE DOMAIN-CONTAINING PROTEIN"/>
    <property type="match status" value="1"/>
</dbReference>
<proteinExistence type="predicted"/>
<accession>A0A8J3NZ49</accession>
<feature type="transmembrane region" description="Helical" evidence="5">
    <location>
        <begin position="53"/>
        <end position="75"/>
    </location>
</feature>
<feature type="transmembrane region" description="Helical" evidence="5">
    <location>
        <begin position="149"/>
        <end position="171"/>
    </location>
</feature>
<keyword evidence="3 5" id="KW-1133">Transmembrane helix</keyword>
<sequence length="440" mass="44296">MSGLAVVTAARRYRALIASPGVARVALPSLIGRLPYGMATLVFILAVQHGTGSYAVAGIATGAHSAITAFTSPWLGRLCDRGHAVAVLRVTGVLYALLLSGMVAALWTHQPVALIVGLAALAGAANPPVGAVTRVVLPGLAPAHVQTAYAFDAITVELTYVLGPMLIALVTAATNPYVAVIVTALLATAGSVGLAAAPGLTARYREVRTAALARAATASDGVKTSAAALKRALRANRLMRLSMVVVLIVGALEAAAYGVMEVAIPKYAADLGAPQAAGAVVAAWSAGSILGGVWFSGMNPKLSQPKLFALLLCLNTVGFAAMLLAFGLPSLALILFLGGMVISPTTAVECALVTRIAPAGRSTEAFTWVGTGIYVGFAAGSSISGLIINQGTSLSVVILIATAMVATGALLALTASRRIATDAAANPDPTTLPTPAPTAH</sequence>
<evidence type="ECO:0000256" key="1">
    <source>
        <dbReference type="ARBA" id="ARBA00004651"/>
    </source>
</evidence>
<evidence type="ECO:0000256" key="5">
    <source>
        <dbReference type="SAM" id="Phobius"/>
    </source>
</evidence>
<evidence type="ECO:0000256" key="3">
    <source>
        <dbReference type="ARBA" id="ARBA00022989"/>
    </source>
</evidence>
<dbReference type="InterPro" id="IPR036259">
    <property type="entry name" value="MFS_trans_sf"/>
</dbReference>
<dbReference type="PANTHER" id="PTHR23542">
    <property type="match status" value="1"/>
</dbReference>
<feature type="transmembrane region" description="Helical" evidence="5">
    <location>
        <begin position="177"/>
        <end position="200"/>
    </location>
</feature>
<evidence type="ECO:0000256" key="4">
    <source>
        <dbReference type="ARBA" id="ARBA00023136"/>
    </source>
</evidence>
<evidence type="ECO:0000256" key="2">
    <source>
        <dbReference type="ARBA" id="ARBA00022692"/>
    </source>
</evidence>
<dbReference type="RefSeq" id="WP_120318767.1">
    <property type="nucleotide sequence ID" value="NZ_BONH01000011.1"/>
</dbReference>
<feature type="transmembrane region" description="Helical" evidence="5">
    <location>
        <begin position="394"/>
        <end position="413"/>
    </location>
</feature>
<dbReference type="GO" id="GO:0022857">
    <property type="term" value="F:transmembrane transporter activity"/>
    <property type="evidence" value="ECO:0007669"/>
    <property type="project" value="InterPro"/>
</dbReference>
<evidence type="ECO:0000259" key="6">
    <source>
        <dbReference type="PROSITE" id="PS50850"/>
    </source>
</evidence>
<comment type="caution">
    <text evidence="7">The sequence shown here is derived from an EMBL/GenBank/DDBJ whole genome shotgun (WGS) entry which is preliminary data.</text>
</comment>
<feature type="transmembrane region" description="Helical" evidence="5">
    <location>
        <begin position="21"/>
        <end position="47"/>
    </location>
</feature>
<feature type="domain" description="Major facilitator superfamily (MFS) profile" evidence="6">
    <location>
        <begin position="242"/>
        <end position="440"/>
    </location>
</feature>
<dbReference type="Pfam" id="PF07690">
    <property type="entry name" value="MFS_1"/>
    <property type="match status" value="1"/>
</dbReference>
<dbReference type="AlphaFoldDB" id="A0A8J3NZ49"/>
<reference evidence="7 8" key="1">
    <citation type="submission" date="2021-01" db="EMBL/GenBank/DDBJ databases">
        <title>Whole genome shotgun sequence of Catellatospora citrea NBRC 14495.</title>
        <authorList>
            <person name="Komaki H."/>
            <person name="Tamura T."/>
        </authorList>
    </citation>
    <scope>NUCLEOTIDE SEQUENCE [LARGE SCALE GENOMIC DNA]</scope>
    <source>
        <strain evidence="7 8">NBRC 14495</strain>
    </source>
</reference>
<dbReference type="EMBL" id="BONH01000011">
    <property type="protein sequence ID" value="GIF97843.1"/>
    <property type="molecule type" value="Genomic_DNA"/>
</dbReference>
<keyword evidence="8" id="KW-1185">Reference proteome</keyword>
<dbReference type="SUPFAM" id="SSF103473">
    <property type="entry name" value="MFS general substrate transporter"/>
    <property type="match status" value="2"/>
</dbReference>
<keyword evidence="2 5" id="KW-0812">Transmembrane</keyword>
<dbReference type="GO" id="GO:0005886">
    <property type="term" value="C:plasma membrane"/>
    <property type="evidence" value="ECO:0007669"/>
    <property type="project" value="UniProtKB-SubCell"/>
</dbReference>
<keyword evidence="4 5" id="KW-0472">Membrane</keyword>
<evidence type="ECO:0000313" key="8">
    <source>
        <dbReference type="Proteomes" id="UP000659904"/>
    </source>
</evidence>
<feature type="transmembrane region" description="Helical" evidence="5">
    <location>
        <begin position="365"/>
        <end position="388"/>
    </location>
</feature>
<comment type="subcellular location">
    <subcellularLocation>
        <location evidence="1">Cell membrane</location>
        <topology evidence="1">Multi-pass membrane protein</topology>
    </subcellularLocation>
</comment>
<evidence type="ECO:0000313" key="7">
    <source>
        <dbReference type="EMBL" id="GIF97843.1"/>
    </source>
</evidence>
<feature type="transmembrane region" description="Helical" evidence="5">
    <location>
        <begin position="272"/>
        <end position="295"/>
    </location>
</feature>
<dbReference type="Gene3D" id="1.20.1250.20">
    <property type="entry name" value="MFS general substrate transporter like domains"/>
    <property type="match status" value="2"/>
</dbReference>
<feature type="transmembrane region" description="Helical" evidence="5">
    <location>
        <begin position="238"/>
        <end position="260"/>
    </location>
</feature>
<dbReference type="InterPro" id="IPR020846">
    <property type="entry name" value="MFS_dom"/>
</dbReference>
<gene>
    <name evidence="7" type="ORF">Cci01nite_29370</name>
</gene>
<protein>
    <submittedName>
        <fullName evidence="7">MFS transporter</fullName>
    </submittedName>
</protein>
<dbReference type="InterPro" id="IPR011701">
    <property type="entry name" value="MFS"/>
</dbReference>
<organism evidence="7 8">
    <name type="scientific">Catellatospora citrea</name>
    <dbReference type="NCBI Taxonomy" id="53366"/>
    <lineage>
        <taxon>Bacteria</taxon>
        <taxon>Bacillati</taxon>
        <taxon>Actinomycetota</taxon>
        <taxon>Actinomycetes</taxon>
        <taxon>Micromonosporales</taxon>
        <taxon>Micromonosporaceae</taxon>
        <taxon>Catellatospora</taxon>
    </lineage>
</organism>
<name>A0A8J3NZ49_9ACTN</name>
<feature type="transmembrane region" description="Helical" evidence="5">
    <location>
        <begin position="113"/>
        <end position="137"/>
    </location>
</feature>
<dbReference type="Proteomes" id="UP000659904">
    <property type="component" value="Unassembled WGS sequence"/>
</dbReference>
<feature type="transmembrane region" description="Helical" evidence="5">
    <location>
        <begin position="87"/>
        <end position="107"/>
    </location>
</feature>